<keyword evidence="1" id="KW-0472">Membrane</keyword>
<comment type="caution">
    <text evidence="2">The sequence shown here is derived from an EMBL/GenBank/DDBJ whole genome shotgun (WGS) entry which is preliminary data.</text>
</comment>
<dbReference type="EMBL" id="JACSRA010000022">
    <property type="protein sequence ID" value="MBD7912361.1"/>
    <property type="molecule type" value="Genomic_DNA"/>
</dbReference>
<feature type="transmembrane region" description="Helical" evidence="1">
    <location>
        <begin position="103"/>
        <end position="124"/>
    </location>
</feature>
<organism evidence="2 3">
    <name type="scientific">Clostridium cibarium</name>
    <dbReference type="NCBI Taxonomy" id="2762247"/>
    <lineage>
        <taxon>Bacteria</taxon>
        <taxon>Bacillati</taxon>
        <taxon>Bacillota</taxon>
        <taxon>Clostridia</taxon>
        <taxon>Eubacteriales</taxon>
        <taxon>Clostridiaceae</taxon>
        <taxon>Clostridium</taxon>
    </lineage>
</organism>
<proteinExistence type="predicted"/>
<sequence>MKDRIQFNGVPLENYSIYYNIDKDRSVRCYSRKQIRALYPKNNFKIVGEYPPKKESFADIYINNIKLPIGEYGKMSPLIYSPKGYIECEGEKNSYVVLKKNLLPLRIVITLICLAIILFGIYYASNLDDSKTQDSIIDIDPNAIDNDPNSQVNTSGNGIQIPGFKVLNIAADNKNAQVGFSNPQGNPCYFVVSLILEDGTELYKSKMIPPGKGIYNILLEKTLPKGEYNGILKYETYGVDGLNPMNGANLKLTVAVK</sequence>
<name>A0ABR8PW23_9CLOT</name>
<keyword evidence="3" id="KW-1185">Reference proteome</keyword>
<keyword evidence="1" id="KW-0812">Transmembrane</keyword>
<protein>
    <submittedName>
        <fullName evidence="2">Uncharacterized protein</fullName>
    </submittedName>
</protein>
<evidence type="ECO:0000313" key="3">
    <source>
        <dbReference type="Proteomes" id="UP000627781"/>
    </source>
</evidence>
<dbReference type="Proteomes" id="UP000627781">
    <property type="component" value="Unassembled WGS sequence"/>
</dbReference>
<reference evidence="2 3" key="1">
    <citation type="submission" date="2020-08" db="EMBL/GenBank/DDBJ databases">
        <title>A Genomic Blueprint of the Chicken Gut Microbiome.</title>
        <authorList>
            <person name="Gilroy R."/>
            <person name="Ravi A."/>
            <person name="Getino M."/>
            <person name="Pursley I."/>
            <person name="Horton D.L."/>
            <person name="Alikhan N.-F."/>
            <person name="Baker D."/>
            <person name="Gharbi K."/>
            <person name="Hall N."/>
            <person name="Watson M."/>
            <person name="Adriaenssens E.M."/>
            <person name="Foster-Nyarko E."/>
            <person name="Jarju S."/>
            <person name="Secka A."/>
            <person name="Antonio M."/>
            <person name="Oren A."/>
            <person name="Chaudhuri R."/>
            <person name="La Ragione R.M."/>
            <person name="Hildebrand F."/>
            <person name="Pallen M.J."/>
        </authorList>
    </citation>
    <scope>NUCLEOTIDE SEQUENCE [LARGE SCALE GENOMIC DNA]</scope>
    <source>
        <strain evidence="2 3">Sa3CVN1</strain>
    </source>
</reference>
<evidence type="ECO:0000313" key="2">
    <source>
        <dbReference type="EMBL" id="MBD7912361.1"/>
    </source>
</evidence>
<keyword evidence="1" id="KW-1133">Transmembrane helix</keyword>
<evidence type="ECO:0000256" key="1">
    <source>
        <dbReference type="SAM" id="Phobius"/>
    </source>
</evidence>
<dbReference type="RefSeq" id="WP_191769312.1">
    <property type="nucleotide sequence ID" value="NZ_JACSRA010000022.1"/>
</dbReference>
<gene>
    <name evidence="2" type="ORF">H9661_13440</name>
</gene>
<accession>A0ABR8PW23</accession>